<organism evidence="2 3">
    <name type="scientific">Pseudomonas lijiangensis</name>
    <dbReference type="NCBI Taxonomy" id="2995658"/>
    <lineage>
        <taxon>Bacteria</taxon>
        <taxon>Pseudomonadati</taxon>
        <taxon>Pseudomonadota</taxon>
        <taxon>Gammaproteobacteria</taxon>
        <taxon>Pseudomonadales</taxon>
        <taxon>Pseudomonadaceae</taxon>
        <taxon>Pseudomonas</taxon>
    </lineage>
</organism>
<evidence type="ECO:0000313" key="2">
    <source>
        <dbReference type="EMBL" id="QWU81962.1"/>
    </source>
</evidence>
<protein>
    <recommendedName>
        <fullName evidence="1">Type II restriction enzyme NaeI domain-containing protein</fullName>
    </recommendedName>
</protein>
<proteinExistence type="predicted"/>
<evidence type="ECO:0000313" key="3">
    <source>
        <dbReference type="Proteomes" id="UP000683401"/>
    </source>
</evidence>
<dbReference type="Pfam" id="PF09126">
    <property type="entry name" value="NaeI"/>
    <property type="match status" value="1"/>
</dbReference>
<gene>
    <name evidence="2" type="ORF">KQP88_18215</name>
</gene>
<dbReference type="InterPro" id="IPR015210">
    <property type="entry name" value="NaeI"/>
</dbReference>
<dbReference type="EMBL" id="CP076668">
    <property type="protein sequence ID" value="QWU81962.1"/>
    <property type="molecule type" value="Genomic_DNA"/>
</dbReference>
<dbReference type="Proteomes" id="UP000683401">
    <property type="component" value="Chromosome"/>
</dbReference>
<dbReference type="CDD" id="cd22338">
    <property type="entry name" value="NaeI-like"/>
    <property type="match status" value="1"/>
</dbReference>
<sequence>MTEQTFFEPDVALESVADFLIKKKDLHKVISQGLRQSFDEVIDGARTGRYSIAQLEKTEKTYIGTKVEIIIRDKLSLERGRILDNLICNYEVDTKFSLTGNWMIPREAIGHLCILVSGSDDSEKFSMGLLRMTPENLTAGSNQDGKKSVSSAGKNRIFWLINNAPMIPNFLMKLPPEIRQSIMSKESGVQRIRALFTNVTSQIIPRTAIEQVAQQKDPLKRAREAKDILAPEGYKVLCATYDVDRQHFINNGFTNFKEGDWLSLKTQH</sequence>
<evidence type="ECO:0000259" key="1">
    <source>
        <dbReference type="Pfam" id="PF09126"/>
    </source>
</evidence>
<dbReference type="RefSeq" id="WP_216703818.1">
    <property type="nucleotide sequence ID" value="NZ_CP076668.1"/>
</dbReference>
<accession>A0ABX8HNB7</accession>
<name>A0ABX8HNB7_9PSED</name>
<feature type="domain" description="Type II restriction enzyme NaeI" evidence="1">
    <location>
        <begin position="27"/>
        <end position="248"/>
    </location>
</feature>
<keyword evidence="3" id="KW-1185">Reference proteome</keyword>
<reference evidence="3" key="1">
    <citation type="submission" date="2021-06" db="EMBL/GenBank/DDBJ databases">
        <title>Identification of Pseudomonas cichorii causing bacterial leaf black spot of flue-cured tobacco, a new disease in China.</title>
        <authorList>
            <person name="Lu C.-H."/>
        </authorList>
    </citation>
    <scope>NUCLEOTIDE SEQUENCE [LARGE SCALE GENOMIC DNA]</scope>
    <source>
        <strain evidence="3">LJ2</strain>
    </source>
</reference>